<evidence type="ECO:0000313" key="3">
    <source>
        <dbReference type="Proteomes" id="UP001596550"/>
    </source>
</evidence>
<comment type="caution">
    <text evidence="2">The sequence shown here is derived from an EMBL/GenBank/DDBJ whole genome shotgun (WGS) entry which is preliminary data.</text>
</comment>
<dbReference type="Proteomes" id="UP001596550">
    <property type="component" value="Unassembled WGS sequence"/>
</dbReference>
<dbReference type="PROSITE" id="PS51257">
    <property type="entry name" value="PROKAR_LIPOPROTEIN"/>
    <property type="match status" value="1"/>
</dbReference>
<accession>A0ABW2M4W1</accession>
<gene>
    <name evidence="2" type="ORF">ACFQO9_17715</name>
</gene>
<feature type="chain" id="PRO_5046557791" description="Lipoprotein" evidence="1">
    <location>
        <begin position="22"/>
        <end position="157"/>
    </location>
</feature>
<evidence type="ECO:0008006" key="4">
    <source>
        <dbReference type="Google" id="ProtNLM"/>
    </source>
</evidence>
<proteinExistence type="predicted"/>
<evidence type="ECO:0000256" key="1">
    <source>
        <dbReference type="SAM" id="SignalP"/>
    </source>
</evidence>
<keyword evidence="1" id="KW-0732">Signal</keyword>
<dbReference type="EMBL" id="JBHTCR010000010">
    <property type="protein sequence ID" value="MFC7348559.1"/>
    <property type="molecule type" value="Genomic_DNA"/>
</dbReference>
<sequence>MKILKFLLSSTALFLYSCVGSDLTSLPSTIEEAKNDKLLIHIYRPSQRYVIINNSKYYLEDAFTTFKFNSKRDLTINKNFFSFIIKLKNIKTGEKMLAMEDDYGQFINFHADNGGIHDSNLSLNYDDINQRDKLDTISIGFKDHQKKETTVKFIKIK</sequence>
<organism evidence="2 3">
    <name type="scientific">Chryseobacterium zhengzhouense</name>
    <dbReference type="NCBI Taxonomy" id="1636086"/>
    <lineage>
        <taxon>Bacteria</taxon>
        <taxon>Pseudomonadati</taxon>
        <taxon>Bacteroidota</taxon>
        <taxon>Flavobacteriia</taxon>
        <taxon>Flavobacteriales</taxon>
        <taxon>Weeksellaceae</taxon>
        <taxon>Chryseobacterium group</taxon>
        <taxon>Chryseobacterium</taxon>
    </lineage>
</organism>
<reference evidence="3" key="1">
    <citation type="journal article" date="2019" name="Int. J. Syst. Evol. Microbiol.">
        <title>The Global Catalogue of Microorganisms (GCM) 10K type strain sequencing project: providing services to taxonomists for standard genome sequencing and annotation.</title>
        <authorList>
            <consortium name="The Broad Institute Genomics Platform"/>
            <consortium name="The Broad Institute Genome Sequencing Center for Infectious Disease"/>
            <person name="Wu L."/>
            <person name="Ma J."/>
        </authorList>
    </citation>
    <scope>NUCLEOTIDE SEQUENCE [LARGE SCALE GENOMIC DNA]</scope>
    <source>
        <strain evidence="3">CCUG 54781</strain>
    </source>
</reference>
<keyword evidence="3" id="KW-1185">Reference proteome</keyword>
<name>A0ABW2M4W1_9FLAO</name>
<evidence type="ECO:0000313" key="2">
    <source>
        <dbReference type="EMBL" id="MFC7348559.1"/>
    </source>
</evidence>
<dbReference type="RefSeq" id="WP_240581350.1">
    <property type="nucleotide sequence ID" value="NZ_JBHTCR010000010.1"/>
</dbReference>
<feature type="signal peptide" evidence="1">
    <location>
        <begin position="1"/>
        <end position="21"/>
    </location>
</feature>
<protein>
    <recommendedName>
        <fullName evidence="4">Lipoprotein</fullName>
    </recommendedName>
</protein>